<keyword evidence="2" id="KW-0121">Carboxypeptidase</keyword>
<dbReference type="PROSITE" id="PS51257">
    <property type="entry name" value="PROKAR_LIPOPROTEIN"/>
    <property type="match status" value="1"/>
</dbReference>
<dbReference type="Proteomes" id="UP000702544">
    <property type="component" value="Unassembled WGS sequence"/>
</dbReference>
<reference evidence="2 3" key="1">
    <citation type="submission" date="2020-01" db="EMBL/GenBank/DDBJ databases">
        <title>Genomes assembled from Gulf of Kutch pelagic sediment metagenomes.</title>
        <authorList>
            <person name="Chandrashekar M."/>
            <person name="Mahajan M.S."/>
            <person name="Dave K.J."/>
            <person name="Vatsa P."/>
            <person name="Nathani N.M."/>
        </authorList>
    </citation>
    <scope>NUCLEOTIDE SEQUENCE [LARGE SCALE GENOMIC DNA]</scope>
    <source>
        <strain evidence="2">KS3-K002</strain>
    </source>
</reference>
<feature type="compositionally biased region" description="Acidic residues" evidence="1">
    <location>
        <begin position="398"/>
        <end position="411"/>
    </location>
</feature>
<accession>A0AAE5CA60</accession>
<organism evidence="2 3">
    <name type="scientific">Candidatus Kutchimonas denitrificans</name>
    <dbReference type="NCBI Taxonomy" id="3056748"/>
    <lineage>
        <taxon>Bacteria</taxon>
        <taxon>Pseudomonadati</taxon>
        <taxon>Gemmatimonadota</taxon>
        <taxon>Gemmatimonadia</taxon>
        <taxon>Candidatus Palauibacterales</taxon>
        <taxon>Candidatus Palauibacteraceae</taxon>
        <taxon>Candidatus Kutchimonas</taxon>
    </lineage>
</organism>
<comment type="caution">
    <text evidence="2">The sequence shown here is derived from an EMBL/GenBank/DDBJ whole genome shotgun (WGS) entry which is preliminary data.</text>
</comment>
<protein>
    <submittedName>
        <fullName evidence="2">Carboxypeptidase regulatory-like domain-containing protein</fullName>
    </submittedName>
</protein>
<keyword evidence="2" id="KW-0645">Protease</keyword>
<dbReference type="AlphaFoldDB" id="A0AAE5CA60"/>
<evidence type="ECO:0000313" key="3">
    <source>
        <dbReference type="Proteomes" id="UP000702544"/>
    </source>
</evidence>
<proteinExistence type="predicted"/>
<gene>
    <name evidence="2" type="ORF">GWO12_13835</name>
</gene>
<dbReference type="EMBL" id="JAACAK010000114">
    <property type="protein sequence ID" value="NIR76171.1"/>
    <property type="molecule type" value="Genomic_DNA"/>
</dbReference>
<evidence type="ECO:0000313" key="2">
    <source>
        <dbReference type="EMBL" id="NIR76171.1"/>
    </source>
</evidence>
<feature type="region of interest" description="Disordered" evidence="1">
    <location>
        <begin position="323"/>
        <end position="360"/>
    </location>
</feature>
<evidence type="ECO:0000256" key="1">
    <source>
        <dbReference type="SAM" id="MobiDB-lite"/>
    </source>
</evidence>
<name>A0AAE5CA60_9BACT</name>
<sequence length="420" mass="45289">MPRPLIAGFVAVAISLFLAALSGLQGCAHVSAPRGGPPDTTPPSLVLVEPDSFAVVTEFRGSHGSVRFEFDEPISERNILGVVLMYPFDRRPDVDKGKRDLKVRPRIGWVDDRIYHIRIQPQLQDYFNNAIPDPIEHVVSTGLPIPDNRMIGVVYDRITGQVHRSARVDAVHLPDTLRYGLPADTSGRFTLARLPPGDYLAIGYEDVNNNLRADAFDRSDTIQVGLAADDSVTLEFRVFKHDTVGPVLSEVELLDSMMISLGFDGYLDPEAPVGVENVEIVSLPDSIPLAIDTVMHQSGYQAYQDSIREAEQARRDSLAAAEAAAAADTGGVAQEAAPPPTRRQAGREAPPAQEPAVAGPLPDQRIVAFLASPLPPGSYVARVSDIVNLSGLTGGGELEFEREAPEDETEEPPPQGEGAS</sequence>
<feature type="region of interest" description="Disordered" evidence="1">
    <location>
        <begin position="391"/>
        <end position="420"/>
    </location>
</feature>
<dbReference type="GO" id="GO:0004180">
    <property type="term" value="F:carboxypeptidase activity"/>
    <property type="evidence" value="ECO:0007669"/>
    <property type="project" value="UniProtKB-KW"/>
</dbReference>
<keyword evidence="2" id="KW-0378">Hydrolase</keyword>
<feature type="compositionally biased region" description="Low complexity" evidence="1">
    <location>
        <begin position="323"/>
        <end position="336"/>
    </location>
</feature>